<organism evidence="1 2">
    <name type="scientific">Rhizobium wenxiniae</name>
    <dbReference type="NCBI Taxonomy" id="1737357"/>
    <lineage>
        <taxon>Bacteria</taxon>
        <taxon>Pseudomonadati</taxon>
        <taxon>Pseudomonadota</taxon>
        <taxon>Alphaproteobacteria</taxon>
        <taxon>Hyphomicrobiales</taxon>
        <taxon>Rhizobiaceae</taxon>
        <taxon>Rhizobium/Agrobacterium group</taxon>
        <taxon>Rhizobium</taxon>
    </lineage>
</organism>
<comment type="caution">
    <text evidence="1">The sequence shown here is derived from an EMBL/GenBank/DDBJ whole genome shotgun (WGS) entry which is preliminary data.</text>
</comment>
<dbReference type="Proteomes" id="UP000547879">
    <property type="component" value="Unassembled WGS sequence"/>
</dbReference>
<dbReference type="AlphaFoldDB" id="A0A7W9Y7N7"/>
<gene>
    <name evidence="1" type="ORF">HNQ72_003357</name>
</gene>
<keyword evidence="2" id="KW-1185">Reference proteome</keyword>
<reference evidence="1 2" key="1">
    <citation type="submission" date="2020-08" db="EMBL/GenBank/DDBJ databases">
        <title>Genomic Encyclopedia of Type Strains, Phase IV (KMG-IV): sequencing the most valuable type-strain genomes for metagenomic binning, comparative biology and taxonomic classification.</title>
        <authorList>
            <person name="Goeker M."/>
        </authorList>
    </citation>
    <scope>NUCLEOTIDE SEQUENCE [LARGE SCALE GENOMIC DNA]</scope>
    <source>
        <strain evidence="1 2">DSM 100734</strain>
    </source>
</reference>
<dbReference type="EMBL" id="JACHEG010000003">
    <property type="protein sequence ID" value="MBB6163517.1"/>
    <property type="molecule type" value="Genomic_DNA"/>
</dbReference>
<evidence type="ECO:0000313" key="2">
    <source>
        <dbReference type="Proteomes" id="UP000547879"/>
    </source>
</evidence>
<evidence type="ECO:0000313" key="1">
    <source>
        <dbReference type="EMBL" id="MBB6163517.1"/>
    </source>
</evidence>
<accession>A0A7W9Y7N7</accession>
<sequence length="36" mass="3959">MKQDTIDHPPGEMEVTCHIFANDRDVSDIGMTGNIA</sequence>
<proteinExistence type="predicted"/>
<protein>
    <submittedName>
        <fullName evidence="1">Uncharacterized protein</fullName>
    </submittedName>
</protein>
<name>A0A7W9Y7N7_9HYPH</name>